<dbReference type="AlphaFoldDB" id="A0AAP0S3X7"/>
<name>A0AAP0S3X7_LIQFO</name>
<keyword evidence="2 4" id="KW-0863">Zinc-finger</keyword>
<protein>
    <recommendedName>
        <fullName evidence="6">GRF-type domain-containing protein</fullName>
    </recommendedName>
</protein>
<keyword evidence="3" id="KW-0862">Zinc</keyword>
<keyword evidence="8" id="KW-1185">Reference proteome</keyword>
<evidence type="ECO:0000256" key="4">
    <source>
        <dbReference type="PROSITE-ProRule" id="PRU01343"/>
    </source>
</evidence>
<dbReference type="PANTHER" id="PTHR33248">
    <property type="entry name" value="ZINC ION-BINDING PROTEIN"/>
    <property type="match status" value="1"/>
</dbReference>
<evidence type="ECO:0000313" key="7">
    <source>
        <dbReference type="EMBL" id="KAK9286819.1"/>
    </source>
</evidence>
<dbReference type="EMBL" id="JBBPBK010000004">
    <property type="protein sequence ID" value="KAK9286819.1"/>
    <property type="molecule type" value="Genomic_DNA"/>
</dbReference>
<evidence type="ECO:0000256" key="1">
    <source>
        <dbReference type="ARBA" id="ARBA00022723"/>
    </source>
</evidence>
<dbReference type="GO" id="GO:0008270">
    <property type="term" value="F:zinc ion binding"/>
    <property type="evidence" value="ECO:0007669"/>
    <property type="project" value="UniProtKB-KW"/>
</dbReference>
<keyword evidence="5" id="KW-0175">Coiled coil</keyword>
<dbReference type="Proteomes" id="UP001415857">
    <property type="component" value="Unassembled WGS sequence"/>
</dbReference>
<evidence type="ECO:0000313" key="8">
    <source>
        <dbReference type="Proteomes" id="UP001415857"/>
    </source>
</evidence>
<evidence type="ECO:0000256" key="5">
    <source>
        <dbReference type="SAM" id="Coils"/>
    </source>
</evidence>
<proteinExistence type="predicted"/>
<dbReference type="InterPro" id="IPR010666">
    <property type="entry name" value="Znf_GRF"/>
</dbReference>
<gene>
    <name evidence="7" type="ORF">L1049_015224</name>
</gene>
<evidence type="ECO:0000256" key="2">
    <source>
        <dbReference type="ARBA" id="ARBA00022771"/>
    </source>
</evidence>
<sequence length="155" mass="17987">MNTPEDSEPKCSCGLSAKLRMSRTFKNPYRLFYNCSKDLDDQCNFFCWFDELSLSDDKPIEELTIVRDECIQLQQRLVDIQQEYDNNRIVWNREKLELTSQLSTIQAELDDIKKKIKLVNESDLMPPVNKLLDEDDGADDAVVINTIETVVICSE</sequence>
<dbReference type="Pfam" id="PF06839">
    <property type="entry name" value="Zn_ribbon_GRF"/>
    <property type="match status" value="1"/>
</dbReference>
<dbReference type="PROSITE" id="PS51999">
    <property type="entry name" value="ZF_GRF"/>
    <property type="match status" value="1"/>
</dbReference>
<feature type="domain" description="GRF-type" evidence="6">
    <location>
        <begin position="11"/>
        <end position="52"/>
    </location>
</feature>
<evidence type="ECO:0000256" key="3">
    <source>
        <dbReference type="ARBA" id="ARBA00022833"/>
    </source>
</evidence>
<accession>A0AAP0S3X7</accession>
<reference evidence="7 8" key="1">
    <citation type="journal article" date="2024" name="Plant J.">
        <title>Genome sequences and population genomics reveal climatic adaptation and genomic divergence between two closely related sweetgum species.</title>
        <authorList>
            <person name="Xu W.Q."/>
            <person name="Ren C.Q."/>
            <person name="Zhang X.Y."/>
            <person name="Comes H.P."/>
            <person name="Liu X.H."/>
            <person name="Li Y.G."/>
            <person name="Kettle C.J."/>
            <person name="Jalonen R."/>
            <person name="Gaisberger H."/>
            <person name="Ma Y.Z."/>
            <person name="Qiu Y.X."/>
        </authorList>
    </citation>
    <scope>NUCLEOTIDE SEQUENCE [LARGE SCALE GENOMIC DNA]</scope>
    <source>
        <strain evidence="7">Hangzhou</strain>
    </source>
</reference>
<evidence type="ECO:0000259" key="6">
    <source>
        <dbReference type="PROSITE" id="PS51999"/>
    </source>
</evidence>
<comment type="caution">
    <text evidence="7">The sequence shown here is derived from an EMBL/GenBank/DDBJ whole genome shotgun (WGS) entry which is preliminary data.</text>
</comment>
<keyword evidence="1" id="KW-0479">Metal-binding</keyword>
<feature type="coiled-coil region" evidence="5">
    <location>
        <begin position="63"/>
        <end position="122"/>
    </location>
</feature>
<organism evidence="7 8">
    <name type="scientific">Liquidambar formosana</name>
    <name type="common">Formosan gum</name>
    <dbReference type="NCBI Taxonomy" id="63359"/>
    <lineage>
        <taxon>Eukaryota</taxon>
        <taxon>Viridiplantae</taxon>
        <taxon>Streptophyta</taxon>
        <taxon>Embryophyta</taxon>
        <taxon>Tracheophyta</taxon>
        <taxon>Spermatophyta</taxon>
        <taxon>Magnoliopsida</taxon>
        <taxon>eudicotyledons</taxon>
        <taxon>Gunneridae</taxon>
        <taxon>Pentapetalae</taxon>
        <taxon>Saxifragales</taxon>
        <taxon>Altingiaceae</taxon>
        <taxon>Liquidambar</taxon>
    </lineage>
</organism>